<reference evidence="8 9" key="1">
    <citation type="submission" date="2020-08" db="EMBL/GenBank/DDBJ databases">
        <title>Bridging the membrane lipid divide: bacteria of the FCB group superphylum have the potential to synthesize archaeal ether lipids.</title>
        <authorList>
            <person name="Villanueva L."/>
            <person name="Von Meijenfeldt F.A.B."/>
            <person name="Westbye A.B."/>
            <person name="Yadav S."/>
            <person name="Hopmans E.C."/>
            <person name="Dutilh B.E."/>
            <person name="Sinninghe Damste J.S."/>
        </authorList>
    </citation>
    <scope>NUCLEOTIDE SEQUENCE [LARGE SCALE GENOMIC DNA]</scope>
    <source>
        <strain evidence="8">NIOZ-UU82</strain>
    </source>
</reference>
<keyword evidence="3 7" id="KW-0479">Metal-binding</keyword>
<dbReference type="GO" id="GO:0005737">
    <property type="term" value="C:cytoplasm"/>
    <property type="evidence" value="ECO:0007669"/>
    <property type="project" value="UniProtKB-SubCell"/>
</dbReference>
<dbReference type="GO" id="GO:0008270">
    <property type="term" value="F:zinc ion binding"/>
    <property type="evidence" value="ECO:0007669"/>
    <property type="project" value="UniProtKB-UniRule"/>
</dbReference>
<organism evidence="8 9">
    <name type="scientific">Candidatus Desulfaltia bathyphila</name>
    <dbReference type="NCBI Taxonomy" id="2841697"/>
    <lineage>
        <taxon>Bacteria</taxon>
        <taxon>Pseudomonadati</taxon>
        <taxon>Thermodesulfobacteriota</taxon>
        <taxon>Desulfobacteria</taxon>
        <taxon>Desulfobacterales</taxon>
        <taxon>Desulfobacterales incertae sedis</taxon>
        <taxon>Candidatus Desulfaltia</taxon>
    </lineage>
</organism>
<keyword evidence="5 7" id="KW-0378">Hydrolase</keyword>
<keyword evidence="7" id="KW-0698">rRNA processing</keyword>
<dbReference type="GO" id="GO:0004521">
    <property type="term" value="F:RNA endonuclease activity"/>
    <property type="evidence" value="ECO:0007669"/>
    <property type="project" value="UniProtKB-UniRule"/>
</dbReference>
<dbReference type="NCBIfam" id="TIGR00043">
    <property type="entry name" value="rRNA maturation RNase YbeY"/>
    <property type="match status" value="1"/>
</dbReference>
<name>A0A8J6N5D3_9BACT</name>
<dbReference type="EMBL" id="JACNLL010000036">
    <property type="protein sequence ID" value="MBC8199131.1"/>
    <property type="molecule type" value="Genomic_DNA"/>
</dbReference>
<dbReference type="PROSITE" id="PS01306">
    <property type="entry name" value="UPF0054"/>
    <property type="match status" value="1"/>
</dbReference>
<dbReference type="GO" id="GO:0006364">
    <property type="term" value="P:rRNA processing"/>
    <property type="evidence" value="ECO:0007669"/>
    <property type="project" value="UniProtKB-UniRule"/>
</dbReference>
<evidence type="ECO:0000256" key="7">
    <source>
        <dbReference type="HAMAP-Rule" id="MF_00009"/>
    </source>
</evidence>
<dbReference type="Pfam" id="PF02130">
    <property type="entry name" value="YbeY"/>
    <property type="match status" value="1"/>
</dbReference>
<dbReference type="Gene3D" id="3.40.390.30">
    <property type="entry name" value="Metalloproteases ('zincins'), catalytic domain"/>
    <property type="match status" value="1"/>
</dbReference>
<protein>
    <recommendedName>
        <fullName evidence="7">Endoribonuclease YbeY</fullName>
        <ecNumber evidence="7">3.1.-.-</ecNumber>
    </recommendedName>
</protein>
<feature type="binding site" evidence="7">
    <location>
        <position position="112"/>
    </location>
    <ligand>
        <name>Zn(2+)</name>
        <dbReference type="ChEBI" id="CHEBI:29105"/>
        <note>catalytic</note>
    </ligand>
</feature>
<dbReference type="PANTHER" id="PTHR46986">
    <property type="entry name" value="ENDORIBONUCLEASE YBEY, CHLOROPLASTIC"/>
    <property type="match status" value="1"/>
</dbReference>
<keyword evidence="4 7" id="KW-0255">Endonuclease</keyword>
<dbReference type="InterPro" id="IPR020549">
    <property type="entry name" value="YbeY_CS"/>
</dbReference>
<dbReference type="InterPro" id="IPR023091">
    <property type="entry name" value="MetalPrtase_cat_dom_sf_prd"/>
</dbReference>
<evidence type="ECO:0000256" key="2">
    <source>
        <dbReference type="ARBA" id="ARBA00022722"/>
    </source>
</evidence>
<evidence type="ECO:0000256" key="6">
    <source>
        <dbReference type="ARBA" id="ARBA00022833"/>
    </source>
</evidence>
<keyword evidence="2 7" id="KW-0540">Nuclease</keyword>
<comment type="function">
    <text evidence="7">Single strand-specific metallo-endoribonuclease involved in late-stage 70S ribosome quality control and in maturation of the 3' terminus of the 16S rRNA.</text>
</comment>
<evidence type="ECO:0000256" key="4">
    <source>
        <dbReference type="ARBA" id="ARBA00022759"/>
    </source>
</evidence>
<feature type="binding site" evidence="7">
    <location>
        <position position="122"/>
    </location>
    <ligand>
        <name>Zn(2+)</name>
        <dbReference type="ChEBI" id="CHEBI:29105"/>
        <note>catalytic</note>
    </ligand>
</feature>
<keyword evidence="6 7" id="KW-0862">Zinc</keyword>
<keyword evidence="7" id="KW-0690">Ribosome biogenesis</keyword>
<comment type="similarity">
    <text evidence="1 7">Belongs to the endoribonuclease YbeY family.</text>
</comment>
<dbReference type="HAMAP" id="MF_00009">
    <property type="entry name" value="Endoribonucl_YbeY"/>
    <property type="match status" value="1"/>
</dbReference>
<comment type="caution">
    <text evidence="8">The sequence shown here is derived from an EMBL/GenBank/DDBJ whole genome shotgun (WGS) entry which is preliminary data.</text>
</comment>
<accession>A0A8J6N5D3</accession>
<gene>
    <name evidence="7 8" type="primary">ybeY</name>
    <name evidence="8" type="ORF">H8E80_03675</name>
</gene>
<evidence type="ECO:0000313" key="9">
    <source>
        <dbReference type="Proteomes" id="UP000603545"/>
    </source>
</evidence>
<dbReference type="EC" id="3.1.-.-" evidence="7"/>
<evidence type="ECO:0000256" key="5">
    <source>
        <dbReference type="ARBA" id="ARBA00022801"/>
    </source>
</evidence>
<dbReference type="AlphaFoldDB" id="A0A8J6N5D3"/>
<sequence>MEILIDNRQNKRRILQEKIQQTAQVILNALDCPDGELSILIVDDFQIEALNKRYFNRSGPTNVIAFPMREGRFSNITPRLLGDVVISVEAAVREGELAKISMEDRFDQLLIHGILHLFGYDHEKSKEEADKMEKKNNELLCLLGDRC</sequence>
<proteinExistence type="inferred from homology"/>
<dbReference type="Proteomes" id="UP000603545">
    <property type="component" value="Unassembled WGS sequence"/>
</dbReference>
<comment type="cofactor">
    <cofactor evidence="7">
        <name>Zn(2+)</name>
        <dbReference type="ChEBI" id="CHEBI:29105"/>
    </cofactor>
    <text evidence="7">Binds 1 zinc ion.</text>
</comment>
<dbReference type="InterPro" id="IPR002036">
    <property type="entry name" value="YbeY"/>
</dbReference>
<dbReference type="GO" id="GO:0004222">
    <property type="term" value="F:metalloendopeptidase activity"/>
    <property type="evidence" value="ECO:0007669"/>
    <property type="project" value="InterPro"/>
</dbReference>
<feature type="binding site" evidence="7">
    <location>
        <position position="116"/>
    </location>
    <ligand>
        <name>Zn(2+)</name>
        <dbReference type="ChEBI" id="CHEBI:29105"/>
        <note>catalytic</note>
    </ligand>
</feature>
<evidence type="ECO:0000313" key="8">
    <source>
        <dbReference type="EMBL" id="MBC8199131.1"/>
    </source>
</evidence>
<evidence type="ECO:0000256" key="3">
    <source>
        <dbReference type="ARBA" id="ARBA00022723"/>
    </source>
</evidence>
<keyword evidence="7" id="KW-0963">Cytoplasm</keyword>
<comment type="subcellular location">
    <subcellularLocation>
        <location evidence="7">Cytoplasm</location>
    </subcellularLocation>
</comment>
<evidence type="ECO:0000256" key="1">
    <source>
        <dbReference type="ARBA" id="ARBA00010875"/>
    </source>
</evidence>
<dbReference type="SUPFAM" id="SSF55486">
    <property type="entry name" value="Metalloproteases ('zincins'), catalytic domain"/>
    <property type="match status" value="1"/>
</dbReference>
<dbReference type="PANTHER" id="PTHR46986:SF1">
    <property type="entry name" value="ENDORIBONUCLEASE YBEY, CHLOROPLASTIC"/>
    <property type="match status" value="1"/>
</dbReference>